<dbReference type="Proteomes" id="UP001164746">
    <property type="component" value="Chromosome 11"/>
</dbReference>
<reference evidence="5" key="1">
    <citation type="submission" date="2022-11" db="EMBL/GenBank/DDBJ databases">
        <title>Centuries of genome instability and evolution in soft-shell clam transmissible cancer (bioRxiv).</title>
        <authorList>
            <person name="Hart S.F.M."/>
            <person name="Yonemitsu M.A."/>
            <person name="Giersch R.M."/>
            <person name="Beal B.F."/>
            <person name="Arriagada G."/>
            <person name="Davis B.W."/>
            <person name="Ostrander E.A."/>
            <person name="Goff S.P."/>
            <person name="Metzger M.J."/>
        </authorList>
    </citation>
    <scope>NUCLEOTIDE SEQUENCE</scope>
    <source>
        <strain evidence="5">MELC-2E11</strain>
        <tissue evidence="5">Siphon/mantle</tissue>
    </source>
</reference>
<keyword evidence="2" id="KW-0808">Transferase</keyword>
<feature type="transmembrane region" description="Helical" evidence="3">
    <location>
        <begin position="102"/>
        <end position="119"/>
    </location>
</feature>
<dbReference type="EMBL" id="CP111022">
    <property type="protein sequence ID" value="WAR18969.1"/>
    <property type="molecule type" value="Genomic_DNA"/>
</dbReference>
<dbReference type="SUPFAM" id="SSF52540">
    <property type="entry name" value="P-loop containing nucleoside triphosphate hydrolases"/>
    <property type="match status" value="2"/>
</dbReference>
<dbReference type="InterPro" id="IPR000863">
    <property type="entry name" value="Sulfotransferase_dom"/>
</dbReference>
<feature type="domain" description="Sulfotransferase" evidence="4">
    <location>
        <begin position="368"/>
        <end position="607"/>
    </location>
</feature>
<name>A0ABY7FCS0_MYAAR</name>
<keyword evidence="6" id="KW-1185">Reference proteome</keyword>
<accession>A0ABY7FCS0</accession>
<evidence type="ECO:0000313" key="6">
    <source>
        <dbReference type="Proteomes" id="UP001164746"/>
    </source>
</evidence>
<evidence type="ECO:0000313" key="5">
    <source>
        <dbReference type="EMBL" id="WAR18969.1"/>
    </source>
</evidence>
<evidence type="ECO:0000256" key="3">
    <source>
        <dbReference type="SAM" id="Phobius"/>
    </source>
</evidence>
<proteinExistence type="inferred from homology"/>
<comment type="similarity">
    <text evidence="1">Belongs to the sulfotransferase 1 family.</text>
</comment>
<dbReference type="PANTHER" id="PTHR11783">
    <property type="entry name" value="SULFOTRANSFERASE SULT"/>
    <property type="match status" value="1"/>
</dbReference>
<organism evidence="5 6">
    <name type="scientific">Mya arenaria</name>
    <name type="common">Soft-shell clam</name>
    <dbReference type="NCBI Taxonomy" id="6604"/>
    <lineage>
        <taxon>Eukaryota</taxon>
        <taxon>Metazoa</taxon>
        <taxon>Spiralia</taxon>
        <taxon>Lophotrochozoa</taxon>
        <taxon>Mollusca</taxon>
        <taxon>Bivalvia</taxon>
        <taxon>Autobranchia</taxon>
        <taxon>Heteroconchia</taxon>
        <taxon>Euheterodonta</taxon>
        <taxon>Imparidentia</taxon>
        <taxon>Neoheterodontei</taxon>
        <taxon>Myida</taxon>
        <taxon>Myoidea</taxon>
        <taxon>Myidae</taxon>
        <taxon>Mya</taxon>
    </lineage>
</organism>
<evidence type="ECO:0000256" key="2">
    <source>
        <dbReference type="ARBA" id="ARBA00022679"/>
    </source>
</evidence>
<keyword evidence="3" id="KW-0472">Membrane</keyword>
<evidence type="ECO:0000256" key="1">
    <source>
        <dbReference type="ARBA" id="ARBA00005771"/>
    </source>
</evidence>
<dbReference type="InterPro" id="IPR027417">
    <property type="entry name" value="P-loop_NTPase"/>
</dbReference>
<gene>
    <name evidence="5" type="ORF">MAR_000807</name>
</gene>
<dbReference type="Pfam" id="PF00685">
    <property type="entry name" value="Sulfotransfer_1"/>
    <property type="match status" value="2"/>
</dbReference>
<protein>
    <submittedName>
        <fullName evidence="5">ST1E1-like protein</fullName>
    </submittedName>
</protein>
<feature type="transmembrane region" description="Helical" evidence="3">
    <location>
        <begin position="69"/>
        <end position="95"/>
    </location>
</feature>
<keyword evidence="3" id="KW-0812">Transmembrane</keyword>
<dbReference type="Gene3D" id="3.40.50.300">
    <property type="entry name" value="P-loop containing nucleotide triphosphate hydrolases"/>
    <property type="match status" value="2"/>
</dbReference>
<evidence type="ECO:0000259" key="4">
    <source>
        <dbReference type="Pfam" id="PF00685"/>
    </source>
</evidence>
<keyword evidence="3" id="KW-1133">Transmembrane helix</keyword>
<feature type="domain" description="Sulfotransferase" evidence="4">
    <location>
        <begin position="119"/>
        <end position="350"/>
    </location>
</feature>
<sequence length="614" mass="71952">MSAVKYELTDPDGQCPHDLMTLDGYPMPNFRLSPEERGANIMSLRNWQMKEDDVILCTFPKCGRTDIYFILYFITYTYLGIFVSFQLSFCIAMCINLLNNEVCIYVFIYFHLPTWFVIFNHSGTHWVQEIMTMLLKGKPEMAEALDKVGNMMEASSIEKMDELASPRILNSHLQWQLLPKYISENKIKVVIVIRNPKDCAVSYYYHFKGMKDFAYDGQFKYFLEWFLEGKLPYGCFFENVKEYERLANEQKDQFHTLFYEDLKTNGLNEVKRLAQFLGTNDADDFCQAVYDACDIKNLKAKSAKQMEMGKIAWKPGGSIYRKGIIGDWKSHLTVAQNELFDLVIEEKMKDKELRAHILSLRDWEMKEDDVILCTFPKCGTNWMQEIMTMLLKGKPDMVNAINKVGTMMEVSSIDRINELPSPRILNSHLQWKLLPKYISENKNKVVIVMRNPKDVAVSFYYHMKGMQDFDYDGEFKYFLDWFLEGKLPYGCFFESMKEYERLANEQKDQFHTLFYEDLKTNGLQEVKRLARFLGANDADDFCQAVYDACDIKNLKAKSAQPKDGRPSFWKPGGSIYRKGITGDWKTHLTVAQNELFDWVIEEKMKDSKIKFRYD</sequence>